<dbReference type="AlphaFoldDB" id="A0AAD7FKI0"/>
<evidence type="ECO:0000313" key="1">
    <source>
        <dbReference type="EMBL" id="KAJ7625182.1"/>
    </source>
</evidence>
<keyword evidence="2" id="KW-1185">Reference proteome</keyword>
<name>A0AAD7FKI0_MYCRO</name>
<organism evidence="1 2">
    <name type="scientific">Mycena rosella</name>
    <name type="common">Pink bonnet</name>
    <name type="synonym">Agaricus rosellus</name>
    <dbReference type="NCBI Taxonomy" id="1033263"/>
    <lineage>
        <taxon>Eukaryota</taxon>
        <taxon>Fungi</taxon>
        <taxon>Dikarya</taxon>
        <taxon>Basidiomycota</taxon>
        <taxon>Agaricomycotina</taxon>
        <taxon>Agaricomycetes</taxon>
        <taxon>Agaricomycetidae</taxon>
        <taxon>Agaricales</taxon>
        <taxon>Marasmiineae</taxon>
        <taxon>Mycenaceae</taxon>
        <taxon>Mycena</taxon>
    </lineage>
</organism>
<proteinExistence type="predicted"/>
<protein>
    <submittedName>
        <fullName evidence="1">Uncharacterized protein</fullName>
    </submittedName>
</protein>
<reference evidence="1" key="1">
    <citation type="submission" date="2023-03" db="EMBL/GenBank/DDBJ databases">
        <title>Massive genome expansion in bonnet fungi (Mycena s.s.) driven by repeated elements and novel gene families across ecological guilds.</title>
        <authorList>
            <consortium name="Lawrence Berkeley National Laboratory"/>
            <person name="Harder C.B."/>
            <person name="Miyauchi S."/>
            <person name="Viragh M."/>
            <person name="Kuo A."/>
            <person name="Thoen E."/>
            <person name="Andreopoulos B."/>
            <person name="Lu D."/>
            <person name="Skrede I."/>
            <person name="Drula E."/>
            <person name="Henrissat B."/>
            <person name="Morin E."/>
            <person name="Kohler A."/>
            <person name="Barry K."/>
            <person name="LaButti K."/>
            <person name="Morin E."/>
            <person name="Salamov A."/>
            <person name="Lipzen A."/>
            <person name="Mereny Z."/>
            <person name="Hegedus B."/>
            <person name="Baldrian P."/>
            <person name="Stursova M."/>
            <person name="Weitz H."/>
            <person name="Taylor A."/>
            <person name="Grigoriev I.V."/>
            <person name="Nagy L.G."/>
            <person name="Martin F."/>
            <person name="Kauserud H."/>
        </authorList>
    </citation>
    <scope>NUCLEOTIDE SEQUENCE</scope>
    <source>
        <strain evidence="1">CBHHK067</strain>
    </source>
</reference>
<comment type="caution">
    <text evidence="1">The sequence shown here is derived from an EMBL/GenBank/DDBJ whole genome shotgun (WGS) entry which is preliminary data.</text>
</comment>
<dbReference type="Proteomes" id="UP001221757">
    <property type="component" value="Unassembled WGS sequence"/>
</dbReference>
<dbReference type="EMBL" id="JARKIE010000606">
    <property type="protein sequence ID" value="KAJ7625182.1"/>
    <property type="molecule type" value="Genomic_DNA"/>
</dbReference>
<sequence>MLICPAMFLEASCISGRRRGLGEAIKIYFYAVRARTPRPRTFLRTGAPESRTTRRARRVARALLPQHLVDLIISKPSFWVPGNLRSAAGLAMVVFYPFSK</sequence>
<accession>A0AAD7FKI0</accession>
<evidence type="ECO:0000313" key="2">
    <source>
        <dbReference type="Proteomes" id="UP001221757"/>
    </source>
</evidence>
<gene>
    <name evidence="1" type="ORF">B0H17DRAFT_1218855</name>
</gene>